<proteinExistence type="predicted"/>
<feature type="compositionally biased region" description="Basic residues" evidence="1">
    <location>
        <begin position="272"/>
        <end position="283"/>
    </location>
</feature>
<evidence type="ECO:0000256" key="2">
    <source>
        <dbReference type="SAM" id="Phobius"/>
    </source>
</evidence>
<name>A0A9P4P9E1_9PLEO</name>
<feature type="region of interest" description="Disordered" evidence="1">
    <location>
        <begin position="1"/>
        <end position="28"/>
    </location>
</feature>
<comment type="caution">
    <text evidence="3">The sequence shown here is derived from an EMBL/GenBank/DDBJ whole genome shotgun (WGS) entry which is preliminary data.</text>
</comment>
<evidence type="ECO:0000313" key="4">
    <source>
        <dbReference type="Proteomes" id="UP000799764"/>
    </source>
</evidence>
<reference evidence="3" key="1">
    <citation type="journal article" date="2020" name="Stud. Mycol.">
        <title>101 Dothideomycetes genomes: a test case for predicting lifestyles and emergence of pathogens.</title>
        <authorList>
            <person name="Haridas S."/>
            <person name="Albert R."/>
            <person name="Binder M."/>
            <person name="Bloem J."/>
            <person name="Labutti K."/>
            <person name="Salamov A."/>
            <person name="Andreopoulos B."/>
            <person name="Baker S."/>
            <person name="Barry K."/>
            <person name="Bills G."/>
            <person name="Bluhm B."/>
            <person name="Cannon C."/>
            <person name="Castanera R."/>
            <person name="Culley D."/>
            <person name="Daum C."/>
            <person name="Ezra D."/>
            <person name="Gonzalez J."/>
            <person name="Henrissat B."/>
            <person name="Kuo A."/>
            <person name="Liang C."/>
            <person name="Lipzen A."/>
            <person name="Lutzoni F."/>
            <person name="Magnuson J."/>
            <person name="Mondo S."/>
            <person name="Nolan M."/>
            <person name="Ohm R."/>
            <person name="Pangilinan J."/>
            <person name="Park H.-J."/>
            <person name="Ramirez L."/>
            <person name="Alfaro M."/>
            <person name="Sun H."/>
            <person name="Tritt A."/>
            <person name="Yoshinaga Y."/>
            <person name="Zwiers L.-H."/>
            <person name="Turgeon B."/>
            <person name="Goodwin S."/>
            <person name="Spatafora J."/>
            <person name="Crous P."/>
            <person name="Grigoriev I."/>
        </authorList>
    </citation>
    <scope>NUCLEOTIDE SEQUENCE</scope>
    <source>
        <strain evidence="3">CBS 690.94</strain>
    </source>
</reference>
<protein>
    <submittedName>
        <fullName evidence="3">Uncharacterized protein</fullName>
    </submittedName>
</protein>
<feature type="compositionally biased region" description="Basic and acidic residues" evidence="1">
    <location>
        <begin position="329"/>
        <end position="339"/>
    </location>
</feature>
<accession>A0A9P4P9E1</accession>
<organism evidence="3 4">
    <name type="scientific">Karstenula rhodostoma CBS 690.94</name>
    <dbReference type="NCBI Taxonomy" id="1392251"/>
    <lineage>
        <taxon>Eukaryota</taxon>
        <taxon>Fungi</taxon>
        <taxon>Dikarya</taxon>
        <taxon>Ascomycota</taxon>
        <taxon>Pezizomycotina</taxon>
        <taxon>Dothideomycetes</taxon>
        <taxon>Pleosporomycetidae</taxon>
        <taxon>Pleosporales</taxon>
        <taxon>Massarineae</taxon>
        <taxon>Didymosphaeriaceae</taxon>
        <taxon>Karstenula</taxon>
    </lineage>
</organism>
<dbReference type="AlphaFoldDB" id="A0A9P4P9E1"/>
<keyword evidence="2" id="KW-1133">Transmembrane helix</keyword>
<keyword evidence="4" id="KW-1185">Reference proteome</keyword>
<gene>
    <name evidence="3" type="ORF">P171DRAFT_525546</name>
</gene>
<feature type="transmembrane region" description="Helical" evidence="2">
    <location>
        <begin position="39"/>
        <end position="58"/>
    </location>
</feature>
<feature type="region of interest" description="Disordered" evidence="1">
    <location>
        <begin position="65"/>
        <end position="84"/>
    </location>
</feature>
<dbReference type="EMBL" id="MU001510">
    <property type="protein sequence ID" value="KAF2438959.1"/>
    <property type="molecule type" value="Genomic_DNA"/>
</dbReference>
<keyword evidence="2" id="KW-0812">Transmembrane</keyword>
<evidence type="ECO:0000313" key="3">
    <source>
        <dbReference type="EMBL" id="KAF2438959.1"/>
    </source>
</evidence>
<dbReference type="OrthoDB" id="3439027at2759"/>
<dbReference type="Proteomes" id="UP000799764">
    <property type="component" value="Unassembled WGS sequence"/>
</dbReference>
<feature type="compositionally biased region" description="Acidic residues" evidence="1">
    <location>
        <begin position="293"/>
        <end position="304"/>
    </location>
</feature>
<feature type="region of interest" description="Disordered" evidence="1">
    <location>
        <begin position="272"/>
        <end position="339"/>
    </location>
</feature>
<sequence length="339" mass="37890">MTDLKPGQGSLDRLHPSLNAVLPQEGTGAGADKRTIMPVFPILLVLLNPLVATVSSILQTPTHHCVRNRPASKPGKSKSLQSVTVSQTKPGATSYIKSLLTCFKAAKSTLSAMPSSLRHSQSSRSYSFPPCVDSLDYSSQSEDELPDIDEEPFAHFLTPLTEEDDPYGPLSLSAGIFVPDGPRTSKASKFKSNVADKWARYVKGNHTQLHSHYHVPQLQTLEEDDESFMQLEDDRLNDTPHMVTHIATPRITITEPTRGRAQELLTRRSRRRYSRTLSGHRHSWREPSPDLFTVDESESEEDDIPVLRRTKTKKSRDNLGARRSSRSRVRSEVAEKSKL</sequence>
<keyword evidence="2" id="KW-0472">Membrane</keyword>
<evidence type="ECO:0000256" key="1">
    <source>
        <dbReference type="SAM" id="MobiDB-lite"/>
    </source>
</evidence>